<evidence type="ECO:0000256" key="7">
    <source>
        <dbReference type="ARBA" id="ARBA00022840"/>
    </source>
</evidence>
<evidence type="ECO:0000256" key="2">
    <source>
        <dbReference type="ARBA" id="ARBA00022649"/>
    </source>
</evidence>
<evidence type="ECO:0000313" key="11">
    <source>
        <dbReference type="EMBL" id="CBX31435.1"/>
    </source>
</evidence>
<evidence type="ECO:0000259" key="10">
    <source>
        <dbReference type="Pfam" id="PF01909"/>
    </source>
</evidence>
<dbReference type="InterPro" id="IPR002934">
    <property type="entry name" value="Polymerase_NTP_transf_dom"/>
</dbReference>
<dbReference type="AlphaFoldDB" id="E1YJI1"/>
<keyword evidence="8" id="KW-0460">Magnesium</keyword>
<evidence type="ECO:0000256" key="3">
    <source>
        <dbReference type="ARBA" id="ARBA00022679"/>
    </source>
</evidence>
<evidence type="ECO:0000256" key="9">
    <source>
        <dbReference type="ARBA" id="ARBA00038276"/>
    </source>
</evidence>
<accession>E1YJI1</accession>
<keyword evidence="3" id="KW-0808">Transferase</keyword>
<reference evidence="11" key="1">
    <citation type="journal article" date="2011" name="Environ. Microbiol.">
        <title>Genomic insights into the metabolic potential of the polycyclic aromatic hydrocarbon degrading sulfate-reducing Deltaproteobacterium N47.</title>
        <authorList>
            <person name="Bergmann F."/>
            <person name="Selesi D."/>
            <person name="Weinmaier T."/>
            <person name="Tischler P."/>
            <person name="Rattei T."/>
            <person name="Meckenstock R.U."/>
        </authorList>
    </citation>
    <scope>NUCLEOTIDE SEQUENCE</scope>
</reference>
<sequence length="100" mass="11719">MQKELTYKDIIDSLKTEKDFLCSKYGVIEIGLFGSYVSGTPNKDSDIDLLIEFKEPRFEYIAGLTIYLEKKFNKNIEIIRKSKNIKNRFIQAIENQVIYV</sequence>
<dbReference type="SUPFAM" id="SSF81301">
    <property type="entry name" value="Nucleotidyltransferase"/>
    <property type="match status" value="1"/>
</dbReference>
<name>E1YJI1_9BACT</name>
<dbReference type="Gene3D" id="3.30.460.10">
    <property type="entry name" value="Beta Polymerase, domain 2"/>
    <property type="match status" value="1"/>
</dbReference>
<keyword evidence="6" id="KW-0547">Nucleotide-binding</keyword>
<dbReference type="EMBL" id="FR695877">
    <property type="protein sequence ID" value="CBX31435.1"/>
    <property type="molecule type" value="Genomic_DNA"/>
</dbReference>
<evidence type="ECO:0000256" key="1">
    <source>
        <dbReference type="ARBA" id="ARBA00001946"/>
    </source>
</evidence>
<keyword evidence="7" id="KW-0067">ATP-binding</keyword>
<keyword evidence="4" id="KW-0548">Nucleotidyltransferase</keyword>
<gene>
    <name evidence="11" type="ORF">N47_E49470</name>
</gene>
<dbReference type="GO" id="GO:0016779">
    <property type="term" value="F:nucleotidyltransferase activity"/>
    <property type="evidence" value="ECO:0007669"/>
    <property type="project" value="UniProtKB-KW"/>
</dbReference>
<keyword evidence="2" id="KW-1277">Toxin-antitoxin system</keyword>
<evidence type="ECO:0000256" key="4">
    <source>
        <dbReference type="ARBA" id="ARBA00022695"/>
    </source>
</evidence>
<keyword evidence="5" id="KW-0479">Metal-binding</keyword>
<dbReference type="GO" id="GO:0005524">
    <property type="term" value="F:ATP binding"/>
    <property type="evidence" value="ECO:0007669"/>
    <property type="project" value="UniProtKB-KW"/>
</dbReference>
<comment type="cofactor">
    <cofactor evidence="1">
        <name>Mg(2+)</name>
        <dbReference type="ChEBI" id="CHEBI:18420"/>
    </cofactor>
</comment>
<proteinExistence type="inferred from homology"/>
<comment type="similarity">
    <text evidence="9">Belongs to the MntA antitoxin family.</text>
</comment>
<evidence type="ECO:0000256" key="6">
    <source>
        <dbReference type="ARBA" id="ARBA00022741"/>
    </source>
</evidence>
<dbReference type="InterPro" id="IPR052038">
    <property type="entry name" value="Type-VII_TA_antitoxin"/>
</dbReference>
<dbReference type="GO" id="GO:0046872">
    <property type="term" value="F:metal ion binding"/>
    <property type="evidence" value="ECO:0007669"/>
    <property type="project" value="UniProtKB-KW"/>
</dbReference>
<dbReference type="Pfam" id="PF01909">
    <property type="entry name" value="NTP_transf_2"/>
    <property type="match status" value="1"/>
</dbReference>
<feature type="domain" description="Polymerase nucleotidyl transferase" evidence="10">
    <location>
        <begin position="18"/>
        <end position="90"/>
    </location>
</feature>
<dbReference type="PANTHER" id="PTHR33571:SF14">
    <property type="entry name" value="PROTEIN ADENYLYLTRANSFERASE MJ0435-RELATED"/>
    <property type="match status" value="1"/>
</dbReference>
<organism evidence="11">
    <name type="scientific">uncultured Desulfobacterium sp</name>
    <dbReference type="NCBI Taxonomy" id="201089"/>
    <lineage>
        <taxon>Bacteria</taxon>
        <taxon>Pseudomonadati</taxon>
        <taxon>Thermodesulfobacteriota</taxon>
        <taxon>Desulfobacteria</taxon>
        <taxon>Desulfobacterales</taxon>
        <taxon>Desulfobacteriaceae</taxon>
        <taxon>Desulfobacterium</taxon>
        <taxon>environmental samples</taxon>
    </lineage>
</organism>
<evidence type="ECO:0000256" key="8">
    <source>
        <dbReference type="ARBA" id="ARBA00022842"/>
    </source>
</evidence>
<evidence type="ECO:0000256" key="5">
    <source>
        <dbReference type="ARBA" id="ARBA00022723"/>
    </source>
</evidence>
<dbReference type="InterPro" id="IPR043519">
    <property type="entry name" value="NT_sf"/>
</dbReference>
<dbReference type="PANTHER" id="PTHR33571">
    <property type="entry name" value="SSL8005 PROTEIN"/>
    <property type="match status" value="1"/>
</dbReference>
<protein>
    <recommendedName>
        <fullName evidence="10">Polymerase nucleotidyl transferase domain-containing protein</fullName>
    </recommendedName>
</protein>
<dbReference type="CDD" id="cd05403">
    <property type="entry name" value="NT_KNTase_like"/>
    <property type="match status" value="1"/>
</dbReference>